<dbReference type="InterPro" id="IPR013783">
    <property type="entry name" value="Ig-like_fold"/>
</dbReference>
<evidence type="ECO:0000256" key="2">
    <source>
        <dbReference type="ARBA" id="ARBA00023319"/>
    </source>
</evidence>
<dbReference type="PANTHER" id="PTHR19256:SF63">
    <property type="entry name" value="T CELL RECEPTOR GAMMA VARIABLE 3-RELATED"/>
    <property type="match status" value="1"/>
</dbReference>
<proteinExistence type="predicted"/>
<dbReference type="InterPro" id="IPR013106">
    <property type="entry name" value="Ig_V-set"/>
</dbReference>
<dbReference type="OrthoDB" id="8924181at2759"/>
<dbReference type="InterPro" id="IPR051117">
    <property type="entry name" value="TRG_var/const_region"/>
</dbReference>
<dbReference type="PANTHER" id="PTHR19256">
    <property type="entry name" value="T-CELL RECEPTOR GAMMA CHAIN"/>
    <property type="match status" value="1"/>
</dbReference>
<keyword evidence="5" id="KW-1185">Reference proteome</keyword>
<keyword evidence="1" id="KW-0675">Receptor</keyword>
<feature type="domain" description="Ig-like" evidence="3">
    <location>
        <begin position="3"/>
        <end position="109"/>
    </location>
</feature>
<dbReference type="Gene3D" id="2.60.40.10">
    <property type="entry name" value="Immunoglobulins"/>
    <property type="match status" value="1"/>
</dbReference>
<dbReference type="SUPFAM" id="SSF48726">
    <property type="entry name" value="Immunoglobulin"/>
    <property type="match status" value="1"/>
</dbReference>
<evidence type="ECO:0000259" key="3">
    <source>
        <dbReference type="PROSITE" id="PS50835"/>
    </source>
</evidence>
<organism evidence="4 5">
    <name type="scientific">Gopherus evgoodei</name>
    <name type="common">Goodes thornscrub tortoise</name>
    <dbReference type="NCBI Taxonomy" id="1825980"/>
    <lineage>
        <taxon>Eukaryota</taxon>
        <taxon>Metazoa</taxon>
        <taxon>Chordata</taxon>
        <taxon>Craniata</taxon>
        <taxon>Vertebrata</taxon>
        <taxon>Euteleostomi</taxon>
        <taxon>Archelosauria</taxon>
        <taxon>Testudinata</taxon>
        <taxon>Testudines</taxon>
        <taxon>Cryptodira</taxon>
        <taxon>Durocryptodira</taxon>
        <taxon>Testudinoidea</taxon>
        <taxon>Testudinidae</taxon>
        <taxon>Gopherus</taxon>
    </lineage>
</organism>
<dbReference type="Pfam" id="PF07686">
    <property type="entry name" value="V-set"/>
    <property type="match status" value="1"/>
</dbReference>
<dbReference type="SMART" id="SM00406">
    <property type="entry name" value="IGv"/>
    <property type="match status" value="1"/>
</dbReference>
<dbReference type="Proteomes" id="UP000694390">
    <property type="component" value="Chromosome 2"/>
</dbReference>
<protein>
    <recommendedName>
        <fullName evidence="3">Ig-like domain-containing protein</fullName>
    </recommendedName>
</protein>
<evidence type="ECO:0000313" key="4">
    <source>
        <dbReference type="Ensembl" id="ENSGEVP00005009912.1"/>
    </source>
</evidence>
<dbReference type="Ensembl" id="ENSGEVT00005010393.1">
    <property type="protein sequence ID" value="ENSGEVP00005009912.1"/>
    <property type="gene ID" value="ENSGEVG00005007039.1"/>
</dbReference>
<dbReference type="InterPro" id="IPR007110">
    <property type="entry name" value="Ig-like_dom"/>
</dbReference>
<accession>A0A8C4W0A5</accession>
<dbReference type="SMART" id="SM00409">
    <property type="entry name" value="IG"/>
    <property type="match status" value="1"/>
</dbReference>
<reference evidence="4" key="1">
    <citation type="submission" date="2019-06" db="EMBL/GenBank/DDBJ databases">
        <title>G10K-VGP Goodes thornscrub tortoise genome, primary haplotype.</title>
        <authorList>
            <person name="Murphy B."/>
            <person name="Edwards T."/>
            <person name="Rhie A."/>
            <person name="Koren S."/>
            <person name="Phillippy A."/>
            <person name="Fedrigo O."/>
            <person name="Haase B."/>
            <person name="Mountcastle J."/>
            <person name="Lewin H."/>
            <person name="Damas J."/>
            <person name="Howe K."/>
            <person name="Formenti G."/>
            <person name="Myers G."/>
            <person name="Durbin R."/>
            <person name="Jarvis E.D."/>
        </authorList>
    </citation>
    <scope>NUCLEOTIDE SEQUENCE [LARGE SCALE GENOMIC DNA]</scope>
</reference>
<dbReference type="InterPro" id="IPR003599">
    <property type="entry name" value="Ig_sub"/>
</dbReference>
<dbReference type="GeneTree" id="ENSGT00940000153143"/>
<dbReference type="AlphaFoldDB" id="A0A8C4W0A5"/>
<name>A0A8C4W0A5_9SAUR</name>
<sequence>EQEQISVTKQPLQGSSVKFTCKVFDGSDSTYIHWYQAPAGEAPHRLLYLTLPGSDLKQEAGFSSDKFSAYGTQSISNLAVHKLEKTDSTTYYCATWDHTVLQKHSHSVQKPTLYSPQQPF</sequence>
<dbReference type="PROSITE" id="PS50835">
    <property type="entry name" value="IG_LIKE"/>
    <property type="match status" value="1"/>
</dbReference>
<reference evidence="4" key="3">
    <citation type="submission" date="2025-09" db="UniProtKB">
        <authorList>
            <consortium name="Ensembl"/>
        </authorList>
    </citation>
    <scope>IDENTIFICATION</scope>
</reference>
<keyword evidence="2" id="KW-0393">Immunoglobulin domain</keyword>
<evidence type="ECO:0000313" key="5">
    <source>
        <dbReference type="Proteomes" id="UP000694390"/>
    </source>
</evidence>
<reference evidence="4" key="2">
    <citation type="submission" date="2025-08" db="UniProtKB">
        <authorList>
            <consortium name="Ensembl"/>
        </authorList>
    </citation>
    <scope>IDENTIFICATION</scope>
</reference>
<evidence type="ECO:0000256" key="1">
    <source>
        <dbReference type="ARBA" id="ARBA00023170"/>
    </source>
</evidence>
<dbReference type="InterPro" id="IPR036179">
    <property type="entry name" value="Ig-like_dom_sf"/>
</dbReference>